<dbReference type="Proteomes" id="UP000239872">
    <property type="component" value="Unassembled WGS sequence"/>
</dbReference>
<feature type="signal peptide" evidence="1">
    <location>
        <begin position="1"/>
        <end position="25"/>
    </location>
</feature>
<keyword evidence="1" id="KW-0732">Signal</keyword>
<dbReference type="Pfam" id="PF13715">
    <property type="entry name" value="CarbopepD_reg_2"/>
    <property type="match status" value="1"/>
</dbReference>
<dbReference type="InterPro" id="IPR008969">
    <property type="entry name" value="CarboxyPept-like_regulatory"/>
</dbReference>
<accession>A0A2S7SZY7</accession>
<comment type="caution">
    <text evidence="2">The sequence shown here is derived from an EMBL/GenBank/DDBJ whole genome shotgun (WGS) entry which is preliminary data.</text>
</comment>
<reference evidence="2 3" key="1">
    <citation type="submission" date="2018-01" db="EMBL/GenBank/DDBJ databases">
        <title>A novel member of the phylum Bacteroidetes isolated from glacier ice.</title>
        <authorList>
            <person name="Liu Q."/>
            <person name="Xin Y.-H."/>
        </authorList>
    </citation>
    <scope>NUCLEOTIDE SEQUENCE [LARGE SCALE GENOMIC DNA]</scope>
    <source>
        <strain evidence="2 3">RB1R16</strain>
    </source>
</reference>
<organism evidence="2 3">
    <name type="scientific">Flavipsychrobacter stenotrophus</name>
    <dbReference type="NCBI Taxonomy" id="2077091"/>
    <lineage>
        <taxon>Bacteria</taxon>
        <taxon>Pseudomonadati</taxon>
        <taxon>Bacteroidota</taxon>
        <taxon>Chitinophagia</taxon>
        <taxon>Chitinophagales</taxon>
        <taxon>Chitinophagaceae</taxon>
        <taxon>Flavipsychrobacter</taxon>
    </lineage>
</organism>
<evidence type="ECO:0000256" key="1">
    <source>
        <dbReference type="SAM" id="SignalP"/>
    </source>
</evidence>
<dbReference type="SUPFAM" id="SSF49464">
    <property type="entry name" value="Carboxypeptidase regulatory domain-like"/>
    <property type="match status" value="1"/>
</dbReference>
<protein>
    <submittedName>
        <fullName evidence="2">TonB-dependent receptor</fullName>
    </submittedName>
</protein>
<name>A0A2S7SZY7_9BACT</name>
<dbReference type="Gene3D" id="2.60.40.1120">
    <property type="entry name" value="Carboxypeptidase-like, regulatory domain"/>
    <property type="match status" value="1"/>
</dbReference>
<dbReference type="EMBL" id="PPSL01000001">
    <property type="protein sequence ID" value="PQJ12510.1"/>
    <property type="molecule type" value="Genomic_DNA"/>
</dbReference>
<feature type="chain" id="PRO_5015617255" evidence="1">
    <location>
        <begin position="26"/>
        <end position="779"/>
    </location>
</feature>
<proteinExistence type="predicted"/>
<gene>
    <name evidence="2" type="ORF">CJD36_001815</name>
</gene>
<dbReference type="SUPFAM" id="SSF56935">
    <property type="entry name" value="Porins"/>
    <property type="match status" value="1"/>
</dbReference>
<keyword evidence="2" id="KW-0675">Receptor</keyword>
<sequence>MYTTMHTRFSFFLFSLLFLSLSSFAQPFNITGRVIDATDTTALIGVTVMVKSATDSTLPVNGGVTDADGNFSVAGVNAGTYKVTFAYVGYKTANQTITVSAADVQLGTIKLVNANKELKSVTIKDKQTRATQLGDTSQFNADAYKTHPDASAEDLVTKMPGVTSDANGVKVNGESLQQVYVDGKPFFGNDPSLALKNLPAEIIDKIQVFDKLSDQSSFTGFDDGTSQKTMNIITKGGKREGVFGKVYAGYGTDDRYSTGGNLNFFKGDRRITVVGMSNNINQQNFSAQDLLGVTSGSGGNRGGGGGGRGNFGGGGGGGNNGSNFFVGQSNGITTTNSIGFNYADNWGKKLKVSGSYFFNSTDNGSRSDITQNYHNIDLFYHDLDTSESSNTNHRVNLRFEYTMDSFNTIIFTPGISFQQNNTSLGQYLTYDSTDAPLSRSRNFNAADNSGYSSSNNLLFQHKFKKQRRTISLNISNSINAKNGTGMYRSYTTNFTPAGDSVLTNYDQQYTLDNNGYSISPNVTYTEPVGKKGQVMFTYNPSFSASTSDKETFNKDSVTNAYNDFNQQLSNKYNNTYNTQRGGLSYRVGDKKMTFSVGANMQYAMLEGVQTFPYNTKVERNFTSVLPTAMYNYRYTDGRNLRVMYRTNTQAPSVTQLQNVVDVSNPVLLKTGNPDLQQDYEHTLIVRYGMTKSKTQRNFFFNFYGNYINNYISTATLQPSSDSVYRGQSAQDTILIRRGNQLTLPINVNGYFNERAFLTYSLPVQFIKSNLNLSAGLNFT</sequence>
<evidence type="ECO:0000313" key="2">
    <source>
        <dbReference type="EMBL" id="PQJ12510.1"/>
    </source>
</evidence>
<keyword evidence="3" id="KW-1185">Reference proteome</keyword>
<evidence type="ECO:0000313" key="3">
    <source>
        <dbReference type="Proteomes" id="UP000239872"/>
    </source>
</evidence>
<dbReference type="AlphaFoldDB" id="A0A2S7SZY7"/>